<evidence type="ECO:0000313" key="1">
    <source>
        <dbReference type="EMBL" id="KAF2637340.1"/>
    </source>
</evidence>
<organism evidence="1 2">
    <name type="scientific">Massarina eburnea CBS 473.64</name>
    <dbReference type="NCBI Taxonomy" id="1395130"/>
    <lineage>
        <taxon>Eukaryota</taxon>
        <taxon>Fungi</taxon>
        <taxon>Dikarya</taxon>
        <taxon>Ascomycota</taxon>
        <taxon>Pezizomycotina</taxon>
        <taxon>Dothideomycetes</taxon>
        <taxon>Pleosporomycetidae</taxon>
        <taxon>Pleosporales</taxon>
        <taxon>Massarineae</taxon>
        <taxon>Massarinaceae</taxon>
        <taxon>Massarina</taxon>
    </lineage>
</organism>
<name>A0A6A6RPN8_9PLEO</name>
<sequence>MERSGETDEVSRMNLKDPAEFSQSLGKDTCYVDFLHFLEGELKAKGIRDVVEE</sequence>
<proteinExistence type="predicted"/>
<evidence type="ECO:0000313" key="2">
    <source>
        <dbReference type="Proteomes" id="UP000799753"/>
    </source>
</evidence>
<protein>
    <submittedName>
        <fullName evidence="1">Uncharacterized protein</fullName>
    </submittedName>
</protein>
<keyword evidence="2" id="KW-1185">Reference proteome</keyword>
<reference evidence="1" key="1">
    <citation type="journal article" date="2020" name="Stud. Mycol.">
        <title>101 Dothideomycetes genomes: a test case for predicting lifestyles and emergence of pathogens.</title>
        <authorList>
            <person name="Haridas S."/>
            <person name="Albert R."/>
            <person name="Binder M."/>
            <person name="Bloem J."/>
            <person name="Labutti K."/>
            <person name="Salamov A."/>
            <person name="Andreopoulos B."/>
            <person name="Baker S."/>
            <person name="Barry K."/>
            <person name="Bills G."/>
            <person name="Bluhm B."/>
            <person name="Cannon C."/>
            <person name="Castanera R."/>
            <person name="Culley D."/>
            <person name="Daum C."/>
            <person name="Ezra D."/>
            <person name="Gonzalez J."/>
            <person name="Henrissat B."/>
            <person name="Kuo A."/>
            <person name="Liang C."/>
            <person name="Lipzen A."/>
            <person name="Lutzoni F."/>
            <person name="Magnuson J."/>
            <person name="Mondo S."/>
            <person name="Nolan M."/>
            <person name="Ohm R."/>
            <person name="Pangilinan J."/>
            <person name="Park H.-J."/>
            <person name="Ramirez L."/>
            <person name="Alfaro M."/>
            <person name="Sun H."/>
            <person name="Tritt A."/>
            <person name="Yoshinaga Y."/>
            <person name="Zwiers L.-H."/>
            <person name="Turgeon B."/>
            <person name="Goodwin S."/>
            <person name="Spatafora J."/>
            <person name="Crous P."/>
            <person name="Grigoriev I."/>
        </authorList>
    </citation>
    <scope>NUCLEOTIDE SEQUENCE</scope>
    <source>
        <strain evidence="1">CBS 473.64</strain>
    </source>
</reference>
<accession>A0A6A6RPN8</accession>
<gene>
    <name evidence="1" type="ORF">P280DRAFT_100594</name>
</gene>
<dbReference type="Proteomes" id="UP000799753">
    <property type="component" value="Unassembled WGS sequence"/>
</dbReference>
<dbReference type="EMBL" id="MU006793">
    <property type="protein sequence ID" value="KAF2637340.1"/>
    <property type="molecule type" value="Genomic_DNA"/>
</dbReference>
<dbReference type="AlphaFoldDB" id="A0A6A6RPN8"/>